<feature type="region of interest" description="Disordered" evidence="1">
    <location>
        <begin position="733"/>
        <end position="807"/>
    </location>
</feature>
<feature type="region of interest" description="Disordered" evidence="1">
    <location>
        <begin position="1"/>
        <end position="169"/>
    </location>
</feature>
<feature type="compositionally biased region" description="Low complexity" evidence="1">
    <location>
        <begin position="251"/>
        <end position="260"/>
    </location>
</feature>
<name>A0ABR4QL96_9CEST</name>
<evidence type="ECO:0000313" key="3">
    <source>
        <dbReference type="Proteomes" id="UP001651158"/>
    </source>
</evidence>
<evidence type="ECO:0000313" key="2">
    <source>
        <dbReference type="EMBL" id="KAL5110536.1"/>
    </source>
</evidence>
<feature type="compositionally biased region" description="Basic residues" evidence="1">
    <location>
        <begin position="858"/>
        <end position="872"/>
    </location>
</feature>
<feature type="compositionally biased region" description="Low complexity" evidence="1">
    <location>
        <begin position="749"/>
        <end position="758"/>
    </location>
</feature>
<dbReference type="Proteomes" id="UP001651158">
    <property type="component" value="Unassembled WGS sequence"/>
</dbReference>
<feature type="compositionally biased region" description="Polar residues" evidence="1">
    <location>
        <begin position="819"/>
        <end position="833"/>
    </location>
</feature>
<feature type="compositionally biased region" description="Polar residues" evidence="1">
    <location>
        <begin position="656"/>
        <end position="668"/>
    </location>
</feature>
<dbReference type="PANTHER" id="PTHR12039:SF0">
    <property type="entry name" value="NICOTINAMIDE-NUCLEOTIDE ADENYLYLTRANSFERASE"/>
    <property type="match status" value="1"/>
</dbReference>
<dbReference type="InterPro" id="IPR014729">
    <property type="entry name" value="Rossmann-like_a/b/a_fold"/>
</dbReference>
<comment type="caution">
    <text evidence="2">The sequence shown here is derived from an EMBL/GenBank/DDBJ whole genome shotgun (WGS) entry which is preliminary data.</text>
</comment>
<feature type="region of interest" description="Disordered" evidence="1">
    <location>
        <begin position="819"/>
        <end position="904"/>
    </location>
</feature>
<feature type="compositionally biased region" description="Low complexity" evidence="1">
    <location>
        <begin position="98"/>
        <end position="122"/>
    </location>
</feature>
<dbReference type="SUPFAM" id="SSF52374">
    <property type="entry name" value="Nucleotidylyl transferase"/>
    <property type="match status" value="2"/>
</dbReference>
<feature type="compositionally biased region" description="Low complexity" evidence="1">
    <location>
        <begin position="9"/>
        <end position="47"/>
    </location>
</feature>
<accession>A0ABR4QL96</accession>
<dbReference type="GO" id="GO:0016779">
    <property type="term" value="F:nucleotidyltransferase activity"/>
    <property type="evidence" value="ECO:0007669"/>
    <property type="project" value="UniProtKB-KW"/>
</dbReference>
<dbReference type="InterPro" id="IPR051182">
    <property type="entry name" value="Euk_NMN_adenylyltrnsfrase"/>
</dbReference>
<feature type="compositionally biased region" description="Pro residues" evidence="1">
    <location>
        <begin position="586"/>
        <end position="598"/>
    </location>
</feature>
<evidence type="ECO:0000256" key="1">
    <source>
        <dbReference type="SAM" id="MobiDB-lite"/>
    </source>
</evidence>
<feature type="region of interest" description="Disordered" evidence="1">
    <location>
        <begin position="247"/>
        <end position="269"/>
    </location>
</feature>
<feature type="compositionally biased region" description="Polar residues" evidence="1">
    <location>
        <begin position="87"/>
        <end position="97"/>
    </location>
</feature>
<protein>
    <submittedName>
        <fullName evidence="2">Nicotinamide/nicotinic acid mononucleotide adenylyltransferase 1</fullName>
    </submittedName>
</protein>
<keyword evidence="2" id="KW-0808">Transferase</keyword>
<gene>
    <name evidence="2" type="ORF">TcWFU_006463</name>
</gene>
<sequence length="1080" mass="117638">MNERCQDVRQPSRSNSNQSASSSPTSLDTVVFAASTSPTTATVTPAADSERRARSLPSSTSNSSAKSVSTASSSSSLNGSSTHSFSATTTNTISSYDSYSSTENTTSFSSSYSSYSSSTSTSPRDPAVESAAMSSRQGSSIRAKRPREVRPAEGAVSAPSGESEPGDKATAGVAVTKALLPSPPPVKVERNEESGKWSMDPCDCRCYCSWQSVAPEPVVLVACGSFNPITTMHLRMMELARDAVEKTWSFQQPHQKQKPPQADDDGELRTAKGFPSPNQHLLNPRRQVVVVGVLSPVSDAYAKAGLASAASRCRLARLACATTSDWLAVDSWEASRCHWTPTRRVLERIQARMHRISQSLDGAVGDEPAVGAGTEAATFDPNDLEDPRLGEISGSQGQDDEATKTMHRGSATNAWLAAHLRALRDAEAAEDAEPSGRCCCGRRRSPASASASAFAPPALPPVRVKLVCGADLLESFTTPNLWSEDDMTALVRDYGIICISRPGSNAARLLYEMDLLSRYEQNVILATEWSQNGLSATVVRRALARGQSVRYLVPDAALEEIYAHGLYGAARPPRLRPRPPPRFVILVPPPPVTPPLSPPRVKEEEEEMETLRRQPQHPTTCVTGEAKLTGPEALAQTLERGTDPLHVETRSHSVQTRLSSLPSPQTMSAAGAADTAHPSGPLILHRVIVDPSTETMAEESGGGGTGLTAILPLLKQCTRCGSQRVRLLLVERPPPPQAPAIPSPVIHTSRQPQQQQKSQFHRPQRTTLPRMSQAVRKSSDQEPSHHLQQQQPQHHHYHYQSSRQLRPTSTIRSLTQPVKFPSSLSQEKSNEVASSAVKPVERTRGATFRRQQVAPCTHHSHLHHHHEVHHYHTAPPPQRSHQRQHRRTSEVTSGGSKGRSLPREMTPHRLPLHIHHSHQFPHHQGLIGSLSQEPPDNPVIPSDTAPFHLQSAPLEAFHPTALRQQPRRRGKQRVGPRELRLEGDGSAIPSSMPLRGAVTCLPHSHAHRRHHQTPPAVEAKPAPPPLAPRLRRSLTTVTTPAISLSQPLLTQTPSVGRPRRTYDEVDYLLYNLCLNIESAL</sequence>
<keyword evidence="2" id="KW-0548">Nucleotidyltransferase</keyword>
<feature type="region of interest" description="Disordered" evidence="1">
    <location>
        <begin position="586"/>
        <end position="624"/>
    </location>
</feature>
<feature type="compositionally biased region" description="Low complexity" evidence="1">
    <location>
        <begin position="55"/>
        <end position="86"/>
    </location>
</feature>
<proteinExistence type="predicted"/>
<feature type="region of interest" description="Disordered" evidence="1">
    <location>
        <begin position="372"/>
        <end position="408"/>
    </location>
</feature>
<feature type="compositionally biased region" description="Basic residues" evidence="1">
    <location>
        <begin position="965"/>
        <end position="974"/>
    </location>
</feature>
<dbReference type="EMBL" id="JAKROA010000002">
    <property type="protein sequence ID" value="KAL5110536.1"/>
    <property type="molecule type" value="Genomic_DNA"/>
</dbReference>
<dbReference type="Gene3D" id="3.40.50.620">
    <property type="entry name" value="HUPs"/>
    <property type="match status" value="1"/>
</dbReference>
<keyword evidence="3" id="KW-1185">Reference proteome</keyword>
<dbReference type="PANTHER" id="PTHR12039">
    <property type="entry name" value="NICOTINAMIDE MONONUCLEOTIDE ADENYLYLTRANSFERASE"/>
    <property type="match status" value="1"/>
</dbReference>
<feature type="region of interest" description="Disordered" evidence="1">
    <location>
        <begin position="656"/>
        <end position="678"/>
    </location>
</feature>
<feature type="region of interest" description="Disordered" evidence="1">
    <location>
        <begin position="957"/>
        <end position="992"/>
    </location>
</feature>
<reference evidence="2 3" key="1">
    <citation type="journal article" date="2022" name="Front. Cell. Infect. Microbiol.">
        <title>The Genomes of Two Strains of Taenia crassiceps the Animal Model for the Study of Human Cysticercosis.</title>
        <authorList>
            <person name="Bobes R.J."/>
            <person name="Estrada K."/>
            <person name="Rios-Valencia D.G."/>
            <person name="Calderon-Gallegos A."/>
            <person name="de la Torre P."/>
            <person name="Carrero J.C."/>
            <person name="Sanchez-Flores A."/>
            <person name="Laclette J.P."/>
        </authorList>
    </citation>
    <scope>NUCLEOTIDE SEQUENCE [LARGE SCALE GENOMIC DNA]</scope>
    <source>
        <strain evidence="2">WFUcys</strain>
    </source>
</reference>
<organism evidence="2 3">
    <name type="scientific">Taenia crassiceps</name>
    <dbReference type="NCBI Taxonomy" id="6207"/>
    <lineage>
        <taxon>Eukaryota</taxon>
        <taxon>Metazoa</taxon>
        <taxon>Spiralia</taxon>
        <taxon>Lophotrochozoa</taxon>
        <taxon>Platyhelminthes</taxon>
        <taxon>Cestoda</taxon>
        <taxon>Eucestoda</taxon>
        <taxon>Cyclophyllidea</taxon>
        <taxon>Taeniidae</taxon>
        <taxon>Taenia</taxon>
    </lineage>
</organism>
<feature type="compositionally biased region" description="Pro residues" evidence="1">
    <location>
        <begin position="733"/>
        <end position="742"/>
    </location>
</feature>